<dbReference type="Pfam" id="PF00069">
    <property type="entry name" value="Pkinase"/>
    <property type="match status" value="1"/>
</dbReference>
<gene>
    <name evidence="22" type="primary">LOC110979101</name>
</gene>
<evidence type="ECO:0000256" key="19">
    <source>
        <dbReference type="SAM" id="MobiDB-lite"/>
    </source>
</evidence>
<comment type="catalytic activity">
    <reaction evidence="18">
        <text>L-seryl-[protein] + ATP = O-phospho-L-seryl-[protein] + ADP + H(+)</text>
        <dbReference type="Rhea" id="RHEA:17989"/>
        <dbReference type="Rhea" id="RHEA-COMP:9863"/>
        <dbReference type="Rhea" id="RHEA-COMP:11604"/>
        <dbReference type="ChEBI" id="CHEBI:15378"/>
        <dbReference type="ChEBI" id="CHEBI:29999"/>
        <dbReference type="ChEBI" id="CHEBI:30616"/>
        <dbReference type="ChEBI" id="CHEBI:83421"/>
        <dbReference type="ChEBI" id="CHEBI:456216"/>
        <dbReference type="EC" id="2.7.11.1"/>
    </reaction>
</comment>
<keyword evidence="16" id="KW-0496">Mitochondrion</keyword>
<accession>A0A8B7YD70</accession>
<name>A0A8B7YD70_ACAPL</name>
<evidence type="ECO:0000256" key="10">
    <source>
        <dbReference type="ARBA" id="ARBA00022777"/>
    </source>
</evidence>
<dbReference type="PROSITE" id="PS00108">
    <property type="entry name" value="PROTEIN_KINASE_ST"/>
    <property type="match status" value="1"/>
</dbReference>
<dbReference type="InterPro" id="IPR000719">
    <property type="entry name" value="Prot_kinase_dom"/>
</dbReference>
<dbReference type="InterPro" id="IPR051511">
    <property type="entry name" value="MitoQC_Scaffold_Kinases"/>
</dbReference>
<comment type="cofactor">
    <cofactor evidence="1">
        <name>Mg(2+)</name>
        <dbReference type="ChEBI" id="CHEBI:18420"/>
    </cofactor>
</comment>
<evidence type="ECO:0000256" key="4">
    <source>
        <dbReference type="ARBA" id="ARBA00004572"/>
    </source>
</evidence>
<dbReference type="RefSeq" id="XP_022090330.1">
    <property type="nucleotide sequence ID" value="XM_022234638.1"/>
</dbReference>
<evidence type="ECO:0000313" key="22">
    <source>
        <dbReference type="RefSeq" id="XP_022090330.1"/>
    </source>
</evidence>
<dbReference type="GO" id="GO:0042981">
    <property type="term" value="P:regulation of apoptotic process"/>
    <property type="evidence" value="ECO:0007669"/>
    <property type="project" value="TreeGrafter"/>
</dbReference>
<dbReference type="GO" id="GO:0005741">
    <property type="term" value="C:mitochondrial outer membrane"/>
    <property type="evidence" value="ECO:0007669"/>
    <property type="project" value="UniProtKB-SubCell"/>
</dbReference>
<keyword evidence="14" id="KW-0460">Magnesium</keyword>
<evidence type="ECO:0000256" key="2">
    <source>
        <dbReference type="ARBA" id="ARBA00004434"/>
    </source>
</evidence>
<dbReference type="SUPFAM" id="SSF56112">
    <property type="entry name" value="Protein kinase-like (PK-like)"/>
    <property type="match status" value="1"/>
</dbReference>
<feature type="domain" description="Protein kinase" evidence="20">
    <location>
        <begin position="183"/>
        <end position="599"/>
    </location>
</feature>
<keyword evidence="13" id="KW-0067">ATP-binding</keyword>
<keyword evidence="12" id="KW-0999">Mitochondrion inner membrane</keyword>
<dbReference type="GO" id="GO:0090141">
    <property type="term" value="P:positive regulation of mitochondrial fission"/>
    <property type="evidence" value="ECO:0007669"/>
    <property type="project" value="TreeGrafter"/>
</dbReference>
<evidence type="ECO:0000256" key="14">
    <source>
        <dbReference type="ARBA" id="ARBA00022842"/>
    </source>
</evidence>
<evidence type="ECO:0000256" key="1">
    <source>
        <dbReference type="ARBA" id="ARBA00001946"/>
    </source>
</evidence>
<dbReference type="GeneID" id="110979101"/>
<protein>
    <recommendedName>
        <fullName evidence="5">non-specific serine/threonine protein kinase</fullName>
        <ecNumber evidence="5">2.7.11.1</ecNumber>
    </recommendedName>
</protein>
<dbReference type="PROSITE" id="PS50011">
    <property type="entry name" value="PROTEIN_KINASE_DOM"/>
    <property type="match status" value="1"/>
</dbReference>
<dbReference type="EC" id="2.7.11.1" evidence="5"/>
<dbReference type="SMART" id="SM00220">
    <property type="entry name" value="S_TKc"/>
    <property type="match status" value="1"/>
</dbReference>
<dbReference type="GO" id="GO:0004674">
    <property type="term" value="F:protein serine/threonine kinase activity"/>
    <property type="evidence" value="ECO:0007669"/>
    <property type="project" value="UniProtKB-KW"/>
</dbReference>
<keyword evidence="8" id="KW-0479">Metal-binding</keyword>
<organism evidence="21 22">
    <name type="scientific">Acanthaster planci</name>
    <name type="common">Crown-of-thorns starfish</name>
    <dbReference type="NCBI Taxonomy" id="133434"/>
    <lineage>
        <taxon>Eukaryota</taxon>
        <taxon>Metazoa</taxon>
        <taxon>Echinodermata</taxon>
        <taxon>Eleutherozoa</taxon>
        <taxon>Asterozoa</taxon>
        <taxon>Asteroidea</taxon>
        <taxon>Valvatacea</taxon>
        <taxon>Valvatida</taxon>
        <taxon>Acanthasteridae</taxon>
        <taxon>Acanthaster</taxon>
    </lineage>
</organism>
<dbReference type="GO" id="GO:0000422">
    <property type="term" value="P:autophagy of mitochondrion"/>
    <property type="evidence" value="ECO:0007669"/>
    <property type="project" value="TreeGrafter"/>
</dbReference>
<feature type="region of interest" description="Disordered" evidence="19">
    <location>
        <begin position="262"/>
        <end position="288"/>
    </location>
</feature>
<evidence type="ECO:0000256" key="12">
    <source>
        <dbReference type="ARBA" id="ARBA00022792"/>
    </source>
</evidence>
<evidence type="ECO:0000313" key="21">
    <source>
        <dbReference type="Proteomes" id="UP000694845"/>
    </source>
</evidence>
<evidence type="ECO:0000256" key="8">
    <source>
        <dbReference type="ARBA" id="ARBA00022723"/>
    </source>
</evidence>
<evidence type="ECO:0000256" key="9">
    <source>
        <dbReference type="ARBA" id="ARBA00022741"/>
    </source>
</evidence>
<evidence type="ECO:0000256" key="11">
    <source>
        <dbReference type="ARBA" id="ARBA00022787"/>
    </source>
</evidence>
<dbReference type="InterPro" id="IPR011009">
    <property type="entry name" value="Kinase-like_dom_sf"/>
</dbReference>
<keyword evidence="11" id="KW-1000">Mitochondrion outer membrane</keyword>
<evidence type="ECO:0000256" key="7">
    <source>
        <dbReference type="ARBA" id="ARBA00022679"/>
    </source>
</evidence>
<keyword evidence="7" id="KW-0808">Transferase</keyword>
<proteinExistence type="predicted"/>
<evidence type="ECO:0000256" key="3">
    <source>
        <dbReference type="ARBA" id="ARBA00004514"/>
    </source>
</evidence>
<evidence type="ECO:0000256" key="16">
    <source>
        <dbReference type="ARBA" id="ARBA00023128"/>
    </source>
</evidence>
<dbReference type="CTD" id="65018"/>
<dbReference type="KEGG" id="aplc:110979101"/>
<evidence type="ECO:0000259" key="20">
    <source>
        <dbReference type="PROSITE" id="PS50011"/>
    </source>
</evidence>
<dbReference type="PANTHER" id="PTHR22972:SF7">
    <property type="entry name" value="SERINE_THREONINE-PROTEIN KINASE PINK1, MITOCHONDRIAL"/>
    <property type="match status" value="1"/>
</dbReference>
<evidence type="ECO:0000256" key="15">
    <source>
        <dbReference type="ARBA" id="ARBA00022946"/>
    </source>
</evidence>
<dbReference type="InterPro" id="IPR008271">
    <property type="entry name" value="Ser/Thr_kinase_AS"/>
</dbReference>
<feature type="compositionally biased region" description="Acidic residues" evidence="19">
    <location>
        <begin position="262"/>
        <end position="272"/>
    </location>
</feature>
<dbReference type="Gene3D" id="1.10.510.10">
    <property type="entry name" value="Transferase(Phosphotransferase) domain 1"/>
    <property type="match status" value="1"/>
</dbReference>
<dbReference type="OMA" id="DGMGRNQ"/>
<keyword evidence="10" id="KW-0418">Kinase</keyword>
<keyword evidence="6" id="KW-0723">Serine/threonine-protein kinase</keyword>
<reference evidence="22" key="1">
    <citation type="submission" date="2025-08" db="UniProtKB">
        <authorList>
            <consortium name="RefSeq"/>
        </authorList>
    </citation>
    <scope>IDENTIFICATION</scope>
</reference>
<comment type="catalytic activity">
    <reaction evidence="17">
        <text>L-threonyl-[protein] + ATP = O-phospho-L-threonyl-[protein] + ADP + H(+)</text>
        <dbReference type="Rhea" id="RHEA:46608"/>
        <dbReference type="Rhea" id="RHEA-COMP:11060"/>
        <dbReference type="Rhea" id="RHEA-COMP:11605"/>
        <dbReference type="ChEBI" id="CHEBI:15378"/>
        <dbReference type="ChEBI" id="CHEBI:30013"/>
        <dbReference type="ChEBI" id="CHEBI:30616"/>
        <dbReference type="ChEBI" id="CHEBI:61977"/>
        <dbReference type="ChEBI" id="CHEBI:456216"/>
        <dbReference type="EC" id="2.7.11.1"/>
    </reaction>
</comment>
<evidence type="ECO:0000256" key="18">
    <source>
        <dbReference type="ARBA" id="ARBA00048679"/>
    </source>
</evidence>
<evidence type="ECO:0000256" key="17">
    <source>
        <dbReference type="ARBA" id="ARBA00047899"/>
    </source>
</evidence>
<sequence length="694" mass="76028">MSLRSAFVRVKQLLSGHGGFLLPRRVLLIPGKAHPQEGAQKAKAFARHAVPRVGGETPSNRLQRVFAGRAGANDSTLAAQLRRNAALRLIQYHFRRGGAGRGSRCGGTGTHLPIYAFLGLTLAAGERGVLEESDTKKNEKMQWLPLETCCEIVRGVFQSDSPYCRDPQLPINSDFPSDTASYIISNRHLGKGTNAIIYAARQRPLPSAEGSVADGAREGEHVGEDDAIISQVDDDDEADWEMVSGETNSVDLMEISDVESLDDANDVDGDGETQEKETNDASGGHLMKEDTGDGYDLALKMMFNYDIASNATAISQAFERECLPLWSSLAKGSFGDFRWENGHRAKMKAQRFLPRHPNIVEMYHAFVTHTVAHDLDEARTLFPAALPARLHTDGMGRNQTMYLVMKRYDMTLAEYNQNIGCPSEHVAMVIIAQLLEGVAHLVHHGIAHRDLKSNNVLVELTAGSPHVVIADFGCCLADETIGLQLPYPSKHTEIGGNSALMAPEVKLAVPGRDAKIDYTKSDTWAVGPMSYEILGLPNPFYCRNGNPGLDSAQYEATDLAALPDDTHPGLAKVVSLLLRKDPAERPSATVAANMLHMLLWQLPLLTFASWEGSTPVSAIASPQQHLAAWLLRLSAGQLCQRSPRGQTVEVEGQRSWLDGIEYQLCWTFLSRVTPDEVMSAYNAIVRLCTTNYHI</sequence>
<dbReference type="GO" id="GO:0005743">
    <property type="term" value="C:mitochondrial inner membrane"/>
    <property type="evidence" value="ECO:0007669"/>
    <property type="project" value="UniProtKB-SubCell"/>
</dbReference>
<dbReference type="AlphaFoldDB" id="A0A8B7YD70"/>
<dbReference type="Proteomes" id="UP000694845">
    <property type="component" value="Unplaced"/>
</dbReference>
<keyword evidence="9" id="KW-0547">Nucleotide-binding</keyword>
<keyword evidence="15" id="KW-0809">Transit peptide</keyword>
<evidence type="ECO:0000256" key="13">
    <source>
        <dbReference type="ARBA" id="ARBA00022840"/>
    </source>
</evidence>
<dbReference type="OrthoDB" id="1405469at2759"/>
<evidence type="ECO:0000256" key="5">
    <source>
        <dbReference type="ARBA" id="ARBA00012513"/>
    </source>
</evidence>
<dbReference type="PANTHER" id="PTHR22972">
    <property type="entry name" value="SERINE/THREONINE PROTEIN KINASE"/>
    <property type="match status" value="1"/>
</dbReference>
<comment type="subcellular location">
    <subcellularLocation>
        <location evidence="3">Cytoplasm</location>
        <location evidence="3">Cytosol</location>
    </subcellularLocation>
    <subcellularLocation>
        <location evidence="2">Mitochondrion inner membrane</location>
        <topology evidence="2">Single-pass membrane protein</topology>
    </subcellularLocation>
    <subcellularLocation>
        <location evidence="4">Mitochondrion outer membrane</location>
        <topology evidence="4">Single-pass membrane protein</topology>
    </subcellularLocation>
</comment>
<keyword evidence="12" id="KW-0472">Membrane</keyword>
<evidence type="ECO:0000256" key="6">
    <source>
        <dbReference type="ARBA" id="ARBA00022527"/>
    </source>
</evidence>
<dbReference type="GO" id="GO:0046872">
    <property type="term" value="F:metal ion binding"/>
    <property type="evidence" value="ECO:0007669"/>
    <property type="project" value="UniProtKB-KW"/>
</dbReference>
<dbReference type="GO" id="GO:0005829">
    <property type="term" value="C:cytosol"/>
    <property type="evidence" value="ECO:0007669"/>
    <property type="project" value="UniProtKB-SubCell"/>
</dbReference>
<keyword evidence="21" id="KW-1185">Reference proteome</keyword>
<dbReference type="GO" id="GO:0005524">
    <property type="term" value="F:ATP binding"/>
    <property type="evidence" value="ECO:0007669"/>
    <property type="project" value="UniProtKB-KW"/>
</dbReference>